<evidence type="ECO:0000313" key="1">
    <source>
        <dbReference type="EMBL" id="PZL71714.1"/>
    </source>
</evidence>
<dbReference type="EMBL" id="PIEU01000100">
    <property type="protein sequence ID" value="PZL71714.1"/>
    <property type="molecule type" value="Genomic_DNA"/>
</dbReference>
<dbReference type="AlphaFoldDB" id="A0A2W3ZCC6"/>
<gene>
    <name evidence="1" type="ORF">CI088_11995</name>
</gene>
<keyword evidence="2" id="KW-1185">Reference proteome</keyword>
<organism evidence="1 2">
    <name type="scientific">Enterococcus plantarum</name>
    <dbReference type="NCBI Taxonomy" id="1077675"/>
    <lineage>
        <taxon>Bacteria</taxon>
        <taxon>Bacillati</taxon>
        <taxon>Bacillota</taxon>
        <taxon>Bacilli</taxon>
        <taxon>Lactobacillales</taxon>
        <taxon>Enterococcaceae</taxon>
        <taxon>Enterococcus</taxon>
    </lineage>
</organism>
<sequence length="118" mass="14018">MEETTSNKRLTHDEIVLNIIRYLNILDFDRINRMTVWEYSILMEGKKLQKMDEMENLHLLAYKIQVAKNTKKQGDKLVPAYPTFYDFYDKKLIETGVSSKSLDVDESEIEMYKLLSKM</sequence>
<reference evidence="1 2" key="1">
    <citation type="submission" date="2017-11" db="EMBL/GenBank/DDBJ databases">
        <title>Draft genome sequence of Enterococcus plantarum TRW2 strain isolated from lettuce.</title>
        <authorList>
            <person name="Kim E.B."/>
            <person name="Marco M.L."/>
            <person name="Williams T.R."/>
            <person name="You I.H."/>
        </authorList>
    </citation>
    <scope>NUCLEOTIDE SEQUENCE [LARGE SCALE GENOMIC DNA]</scope>
    <source>
        <strain evidence="1 2">TRW2</strain>
    </source>
</reference>
<proteinExistence type="predicted"/>
<comment type="caution">
    <text evidence="1">The sequence shown here is derived from an EMBL/GenBank/DDBJ whole genome shotgun (WGS) entry which is preliminary data.</text>
</comment>
<protein>
    <submittedName>
        <fullName evidence="1">Uncharacterized protein</fullName>
    </submittedName>
</protein>
<dbReference type="Proteomes" id="UP000249828">
    <property type="component" value="Unassembled WGS sequence"/>
</dbReference>
<name>A0A2W3ZCC6_9ENTE</name>
<evidence type="ECO:0000313" key="2">
    <source>
        <dbReference type="Proteomes" id="UP000249828"/>
    </source>
</evidence>
<dbReference type="RefSeq" id="WP_111248360.1">
    <property type="nucleotide sequence ID" value="NZ_PIEU01000100.1"/>
</dbReference>
<accession>A0A2W3ZCC6</accession>